<evidence type="ECO:0000313" key="1">
    <source>
        <dbReference type="EMBL" id="TQF06859.1"/>
    </source>
</evidence>
<proteinExistence type="predicted"/>
<dbReference type="RefSeq" id="WP_141637266.1">
    <property type="nucleotide sequence ID" value="NZ_VIGB01000003.1"/>
</dbReference>
<protein>
    <submittedName>
        <fullName evidence="1">Phage tail protein</fullName>
    </submittedName>
</protein>
<name>A0A540WCV0_9ACTN</name>
<dbReference type="PANTHER" id="PTHR38009:SF1">
    <property type="entry name" value="CONSERVED HYPOTHETICAL PHAGE TAIL PROTEIN"/>
    <property type="match status" value="1"/>
</dbReference>
<dbReference type="Pfam" id="PF06841">
    <property type="entry name" value="Phage_T4_gp19"/>
    <property type="match status" value="1"/>
</dbReference>
<dbReference type="PANTHER" id="PTHR38009">
    <property type="entry name" value="CONSERVED HYPOTHETICAL PHAGE TAIL PROTEIN"/>
    <property type="match status" value="1"/>
</dbReference>
<gene>
    <name evidence="1" type="ORF">E6W39_37555</name>
</gene>
<sequence length="146" mass="16444">MPELARRTDPFPGFRFTVLRNGQPIGGFSEVGGLQLETEVFDYPEGGVNDVVHKLPVRTKQTNLSLKRGLADRILWDWHDDVVSGRVTRWDVVVLLYDQAGDTPVAQWGLHRVYPVKWVGPSLNATQNQVAIETLELVHEGLKRMG</sequence>
<accession>A0A540WCV0</accession>
<dbReference type="AlphaFoldDB" id="A0A540WCV0"/>
<reference evidence="1 2" key="1">
    <citation type="submission" date="2019-06" db="EMBL/GenBank/DDBJ databases">
        <title>Description of Kitasatospora acidophila sp. nov. isolated from pine grove soil, and reclassification of Streptomyces novaecaesareae to Kitasatospora novaeceasareae comb. nov.</title>
        <authorList>
            <person name="Kim M.J."/>
        </authorList>
    </citation>
    <scope>NUCLEOTIDE SEQUENCE [LARGE SCALE GENOMIC DNA]</scope>
    <source>
        <strain evidence="1 2">MMS16-CNU292</strain>
    </source>
</reference>
<evidence type="ECO:0000313" key="2">
    <source>
        <dbReference type="Proteomes" id="UP000319103"/>
    </source>
</evidence>
<dbReference type="GO" id="GO:0005198">
    <property type="term" value="F:structural molecule activity"/>
    <property type="evidence" value="ECO:0007669"/>
    <property type="project" value="InterPro"/>
</dbReference>
<dbReference type="InterPro" id="IPR011747">
    <property type="entry name" value="CHP02241"/>
</dbReference>
<dbReference type="EMBL" id="VIGB01000003">
    <property type="protein sequence ID" value="TQF06859.1"/>
    <property type="molecule type" value="Genomic_DNA"/>
</dbReference>
<dbReference type="Proteomes" id="UP000319103">
    <property type="component" value="Unassembled WGS sequence"/>
</dbReference>
<organism evidence="1 2">
    <name type="scientific">Kitasatospora acidiphila</name>
    <dbReference type="NCBI Taxonomy" id="2567942"/>
    <lineage>
        <taxon>Bacteria</taxon>
        <taxon>Bacillati</taxon>
        <taxon>Actinomycetota</taxon>
        <taxon>Actinomycetes</taxon>
        <taxon>Kitasatosporales</taxon>
        <taxon>Streptomycetaceae</taxon>
        <taxon>Kitasatospora</taxon>
    </lineage>
</organism>
<keyword evidence="2" id="KW-1185">Reference proteome</keyword>
<dbReference type="InterPro" id="IPR010667">
    <property type="entry name" value="Phage_T4_Gp19"/>
</dbReference>
<dbReference type="NCBIfam" id="TIGR02241">
    <property type="entry name" value="conserved hypothetical phage tail region protein"/>
    <property type="match status" value="1"/>
</dbReference>
<comment type="caution">
    <text evidence="1">The sequence shown here is derived from an EMBL/GenBank/DDBJ whole genome shotgun (WGS) entry which is preliminary data.</text>
</comment>
<dbReference type="OrthoDB" id="9790161at2"/>